<keyword evidence="2" id="KW-0812">Transmembrane</keyword>
<dbReference type="NCBIfam" id="NF004644">
    <property type="entry name" value="PRK05989.2-2"/>
    <property type="match status" value="1"/>
</dbReference>
<dbReference type="PANTHER" id="PTHR44119:SF4">
    <property type="entry name" value="AEROBIC COBALTOCHELATASE SUBUNIT COBN"/>
    <property type="match status" value="1"/>
</dbReference>
<keyword evidence="5" id="KW-1185">Reference proteome</keyword>
<feature type="region of interest" description="Disordered" evidence="1">
    <location>
        <begin position="1266"/>
        <end position="1285"/>
    </location>
</feature>
<evidence type="ECO:0000313" key="4">
    <source>
        <dbReference type="EMBL" id="APW42571.1"/>
    </source>
</evidence>
<dbReference type="CDD" id="cd10150">
    <property type="entry name" value="CobN_like"/>
    <property type="match status" value="1"/>
</dbReference>
<feature type="transmembrane region" description="Helical" evidence="2">
    <location>
        <begin position="1303"/>
        <end position="1324"/>
    </location>
</feature>
<keyword evidence="2" id="KW-1133">Transmembrane helix</keyword>
<name>A0A1P8K997_9BURK</name>
<sequence length="1330" mass="145790">MAWLAPSVGFAASMLFVTTGPITPGKFKVLSEAAAPYGVKVEAKFIEKLGVIDSRLWAGYDMVLFDAPRDHIEEAVAAKVKDALPALAQSKTPLLWLHTSKPHWKNLSDDLAQRLHAYYVNGGRTNSAGFFATVAAHFAKKPWKGIAPPQVFPATAIYHPKAPSLVFADTASYLRWKGLPKGKPVIAVAFHQQAIAAEQTGMIDDLIARIEAAGAVPLAFYSPVMDNDANTKILAPEGKLLADVLITAQIMLNPEGRRTEFEKLGIPVIQAMAYRKGTADAWWNDTTGIALMDVPFYLAQPEYAGVHDIMVIAATDKDDQLRPIPEQAAAVVGKAMALSRLAHAPNADKKVAIMFWNYPAGEKNLGASFMNLPTSLQSTLAAMKADGYRTEAMDADTLRRNLQRLLTPFYRPGTVGEEMDALVRDGLAELMPLATYKKWLETLPEERREVWASAVAQVDKSVFLVRRNGEAFFAVPRLKLGNVVIMPQPPRGEPLGGGLYAKNKDIYHSSSAAPPYSYMAGYLWMRSQFKADALIHFGTHGSQEWLPGKERGLWVNDYPLMAVGNVPVIYPYIVDNIGEAVQTKRRGRAVNISHQTPPFAPAGLHAVLTKLHDDLHAWLAQDQGAVKEQLRLSITAQVRKERIDRDMAWTPERLEREFPAFINALHDHLHELAQSAQPLGLHTFGKGSDEQGRLYTVLMMLGAPFWEATATFVDGNNLEADEAIVADYAKMTQTAPYKLLVKHVVEGQSIDGLPPKLKTQVEQARRWYVDLQAENETRSLLAALSGRYIPTSYGGDPIKNPDSLPTGRNLYGFDPSRVPTKAAWAAGKEALDKLVAAHKQKTGVTPSKFTFTLWSVETMRHMGMLEAQALWAMGVEPVWDAGGRVTDVTLVPRKDLGRPRIDVVLSATGLYRDHFPNVMKQLTRAAQLASQATAETDNAVAKNAKTITSQLVAQGWRADAAQRAGETRVFSAATGNYGTGLDDAALATDTWKTKEEGDRKMAELYLRKMQFAYGPVEADWGKSGADLAREAGGSSGGASMNLYAAHLKGTQGAVLARSSNLYGMLTTDDPFQYLGGIATAVRYLDGKAPELFISNLRGSGSGKAEDAASFLAKELATRNFHPGYIKGLMKEGYAGTIEMLDSMNNFTGWTTVAREIVRDDQWQEFADVYVRDKHNLGLRQYMEKNNPHALAQMMERMLEMARQGYWQADAATVDELKERYTDLAKRYDVRTSNTTFQEFVGLSGYGLAQPVDGAAAQAAPAARAAAAAQPQQAPSADKPLEPQAPPLIEGMKLEQVAEPVVQALSTMLLFAVGLLLMTPAIGAWRQWRKA</sequence>
<reference evidence="4 5" key="1">
    <citation type="submission" date="2017-01" db="EMBL/GenBank/DDBJ databases">
        <authorList>
            <person name="Mah S.A."/>
            <person name="Swanson W.J."/>
            <person name="Moy G.W."/>
            <person name="Vacquier V.D."/>
        </authorList>
    </citation>
    <scope>NUCLEOTIDE SEQUENCE [LARGE SCALE GENOMIC DNA]</scope>
    <source>
        <strain evidence="4 5">DSM 22694</strain>
    </source>
</reference>
<feature type="domain" description="CobN/magnesium chelatase" evidence="3">
    <location>
        <begin position="116"/>
        <end position="1212"/>
    </location>
</feature>
<evidence type="ECO:0000256" key="1">
    <source>
        <dbReference type="SAM" id="MobiDB-lite"/>
    </source>
</evidence>
<proteinExistence type="predicted"/>
<dbReference type="InterPro" id="IPR003672">
    <property type="entry name" value="CobN/Mg_chltase"/>
</dbReference>
<dbReference type="PANTHER" id="PTHR44119">
    <property type="entry name" value="MAGNESIUM-CHELATASE SUBUNIT CHLH, CHLOROPLASTIC"/>
    <property type="match status" value="1"/>
</dbReference>
<feature type="compositionally biased region" description="Low complexity" evidence="1">
    <location>
        <begin position="1266"/>
        <end position="1276"/>
    </location>
</feature>
<dbReference type="Pfam" id="PF02514">
    <property type="entry name" value="CobN-Mg_chel"/>
    <property type="match status" value="1"/>
</dbReference>
<accession>A0A1P8K997</accession>
<dbReference type="STRING" id="1484693.RS694_08535"/>
<dbReference type="EMBL" id="CP019239">
    <property type="protein sequence ID" value="APW42571.1"/>
    <property type="molecule type" value="Genomic_DNA"/>
</dbReference>
<dbReference type="KEGG" id="rsb:RS694_08535"/>
<organism evidence="4 5">
    <name type="scientific">Rhodoferax saidenbachensis</name>
    <dbReference type="NCBI Taxonomy" id="1484693"/>
    <lineage>
        <taxon>Bacteria</taxon>
        <taxon>Pseudomonadati</taxon>
        <taxon>Pseudomonadota</taxon>
        <taxon>Betaproteobacteria</taxon>
        <taxon>Burkholderiales</taxon>
        <taxon>Comamonadaceae</taxon>
        <taxon>Rhodoferax</taxon>
    </lineage>
</organism>
<dbReference type="Proteomes" id="UP000186110">
    <property type="component" value="Chromosome"/>
</dbReference>
<protein>
    <submittedName>
        <fullName evidence="4">Cobaltochelatase subunit CobN</fullName>
    </submittedName>
</protein>
<gene>
    <name evidence="4" type="ORF">RS694_08535</name>
</gene>
<evidence type="ECO:0000256" key="2">
    <source>
        <dbReference type="SAM" id="Phobius"/>
    </source>
</evidence>
<evidence type="ECO:0000259" key="3">
    <source>
        <dbReference type="Pfam" id="PF02514"/>
    </source>
</evidence>
<dbReference type="eggNOG" id="COG1429">
    <property type="taxonomic scope" value="Bacteria"/>
</dbReference>
<keyword evidence="2" id="KW-0472">Membrane</keyword>
<evidence type="ECO:0000313" key="5">
    <source>
        <dbReference type="Proteomes" id="UP000186110"/>
    </source>
</evidence>